<accession>A0A2U1E6J6</accession>
<reference evidence="2 3" key="1">
    <citation type="submission" date="2018-04" db="EMBL/GenBank/DDBJ databases">
        <title>Genomic Encyclopedia of Type Strains, Phase IV (KMG-IV): sequencing the most valuable type-strain genomes for metagenomic binning, comparative biology and taxonomic classification.</title>
        <authorList>
            <person name="Goeker M."/>
        </authorList>
    </citation>
    <scope>NUCLEOTIDE SEQUENCE [LARGE SCALE GENOMIC DNA]</scope>
    <source>
        <strain evidence="2 3">DSM 20705</strain>
    </source>
</reference>
<organism evidence="2 3">
    <name type="scientific">Ezakiella coagulans</name>
    <dbReference type="NCBI Taxonomy" id="46507"/>
    <lineage>
        <taxon>Bacteria</taxon>
        <taxon>Bacillati</taxon>
        <taxon>Bacillota</taxon>
        <taxon>Tissierellia</taxon>
        <taxon>Ezakiella</taxon>
    </lineage>
</organism>
<sequence length="619" mass="72172">MNKYELLINTLNALRKEAPKSYKSYYPDMNDINKVNAANSRAYIHLLLKAKFNLLTFEEREKFITDGPQDGGIDAYYIDYEKKEIYFIQSKFRTNDENFKTKFISLDEINKMDIDRISKGEKADKNGKDYNGKIKGLIRELSEIEQISRYNFYVIILANVDKGLAAAMEKLLELPFEIYNYEKAYKELVFPIVRGTVHQATDISVNLNLGSKNNYTMDYLVKEGEFTTSVQLFFVPIAEIAKLMSNYKNSILKYNPRSYLGASNNEVNASIKDSVINRSDNVFALFNNGLTILSDKTSFTSRTGRDGMGELGLLNPQIINGGQTAYTLATIFEDENIDNSVFDNKEVLVKVITFDEEMKEEENKQKLIDDLSLTTNNQSKVTVADRKSNTEVQIDFQNYLFSNYGYFYHRKTGEFSEGLEKGYITKDQIIERDTIIRIVYAINGKPNVARRSSEDTLYTMSDYDRFFNKNLGSEKYDRIYYSYLVYKYLGKREKEIVDKTIYGEGLRYGKYAIINVISKFLTDEYFDRTEDSLKLIADEILDQWKEFERMQSNKKSNSDYFYEKDEILKQESKNGKEKMENQVITRRVEDFDNYYKGSTINNDLNDYEFKITKIEETQS</sequence>
<name>A0A2U1E6J6_9FIRM</name>
<evidence type="ECO:0000313" key="2">
    <source>
        <dbReference type="EMBL" id="PVY95482.1"/>
    </source>
</evidence>
<feature type="domain" description="Abortive phage infection protein C-terminal" evidence="1">
    <location>
        <begin position="253"/>
        <end position="551"/>
    </location>
</feature>
<dbReference type="InterPro" id="IPR018891">
    <property type="entry name" value="AIPR_C"/>
</dbReference>
<comment type="caution">
    <text evidence="2">The sequence shown here is derived from an EMBL/GenBank/DDBJ whole genome shotgun (WGS) entry which is preliminary data.</text>
</comment>
<dbReference type="Proteomes" id="UP000245793">
    <property type="component" value="Unassembled WGS sequence"/>
</dbReference>
<keyword evidence="3" id="KW-1185">Reference proteome</keyword>
<dbReference type="RefSeq" id="WP_116479428.1">
    <property type="nucleotide sequence ID" value="NZ_QEKV01000001.1"/>
</dbReference>
<dbReference type="AlphaFoldDB" id="A0A2U1E6J6"/>
<proteinExistence type="predicted"/>
<gene>
    <name evidence="2" type="ORF">C7381_1016</name>
</gene>
<evidence type="ECO:0000259" key="1">
    <source>
        <dbReference type="Pfam" id="PF10592"/>
    </source>
</evidence>
<dbReference type="Pfam" id="PF10592">
    <property type="entry name" value="AIPR"/>
    <property type="match status" value="1"/>
</dbReference>
<protein>
    <submittedName>
        <fullName evidence="2">AIPR protein</fullName>
    </submittedName>
</protein>
<dbReference type="EMBL" id="QEKV01000001">
    <property type="protein sequence ID" value="PVY95482.1"/>
    <property type="molecule type" value="Genomic_DNA"/>
</dbReference>
<evidence type="ECO:0000313" key="3">
    <source>
        <dbReference type="Proteomes" id="UP000245793"/>
    </source>
</evidence>